<reference evidence="2 3" key="1">
    <citation type="journal article" date="2020" name="G3 (Bethesda)">
        <title>Whole Genome Sequencing and Comparative Genomics of Two Nematicidal Bacillus Strains Reveals a Wide Range of Possible Virulence Factors.</title>
        <authorList>
            <person name="Susic N."/>
            <person name="Janezic S."/>
            <person name="Rupnik M."/>
            <person name="Geric Stare B."/>
        </authorList>
    </citation>
    <scope>NUCLEOTIDE SEQUENCE [LARGE SCALE GENOMIC DNA]</scope>
    <source>
        <strain evidence="2 3">I-1582</strain>
    </source>
</reference>
<proteinExistence type="predicted"/>
<evidence type="ECO:0000256" key="1">
    <source>
        <dbReference type="SAM" id="Phobius"/>
    </source>
</evidence>
<evidence type="ECO:0000313" key="2">
    <source>
        <dbReference type="EMBL" id="KAF0822490.1"/>
    </source>
</evidence>
<dbReference type="RefSeq" id="WP_159345985.1">
    <property type="nucleotide sequence ID" value="NZ_JBALOT010000066.1"/>
</dbReference>
<gene>
    <name evidence="2" type="ORF">KIS1582_3707</name>
</gene>
<dbReference type="OrthoDB" id="2991576at2"/>
<dbReference type="Proteomes" id="UP000465778">
    <property type="component" value="Unassembled WGS sequence"/>
</dbReference>
<comment type="caution">
    <text evidence="2">The sequence shown here is derived from an EMBL/GenBank/DDBJ whole genome shotgun (WGS) entry which is preliminary data.</text>
</comment>
<organism evidence="2 3">
    <name type="scientific">Cytobacillus firmus</name>
    <name type="common">Bacillus firmus</name>
    <dbReference type="NCBI Taxonomy" id="1399"/>
    <lineage>
        <taxon>Bacteria</taxon>
        <taxon>Bacillati</taxon>
        <taxon>Bacillota</taxon>
        <taxon>Bacilli</taxon>
        <taxon>Bacillales</taxon>
        <taxon>Bacillaceae</taxon>
        <taxon>Cytobacillus</taxon>
    </lineage>
</organism>
<keyword evidence="1" id="KW-1133">Transmembrane helix</keyword>
<dbReference type="EMBL" id="VDEM01000055">
    <property type="protein sequence ID" value="KAF0822490.1"/>
    <property type="molecule type" value="Genomic_DNA"/>
</dbReference>
<feature type="transmembrane region" description="Helical" evidence="1">
    <location>
        <begin position="7"/>
        <end position="29"/>
    </location>
</feature>
<dbReference type="AlphaFoldDB" id="A0A800N9G1"/>
<feature type="transmembrane region" description="Helical" evidence="1">
    <location>
        <begin position="74"/>
        <end position="96"/>
    </location>
</feature>
<evidence type="ECO:0000313" key="3">
    <source>
        <dbReference type="Proteomes" id="UP000465778"/>
    </source>
</evidence>
<keyword evidence="1" id="KW-0812">Transmembrane</keyword>
<feature type="transmembrane region" description="Helical" evidence="1">
    <location>
        <begin position="41"/>
        <end position="62"/>
    </location>
</feature>
<accession>A0A800N9G1</accession>
<keyword evidence="1" id="KW-0472">Membrane</keyword>
<protein>
    <submittedName>
        <fullName evidence="2">Uncharacterized protein</fullName>
    </submittedName>
</protein>
<sequence length="126" mass="14091">MEIKSILQTIGTVITIVLIIVTTEVTRYAHNLEQFSSSLDLTQFILTTATIGAAMVTGFSYFNSRYEHEGLTYILYACLGVAHFILAPIAFVIANMKIEFGQYWWAVLIGIVVLLIGGNRYRDAHN</sequence>
<feature type="transmembrane region" description="Helical" evidence="1">
    <location>
        <begin position="102"/>
        <end position="121"/>
    </location>
</feature>
<name>A0A800N9G1_CYTFI</name>